<dbReference type="Gene3D" id="3.30.230.10">
    <property type="match status" value="1"/>
</dbReference>
<accession>F0YC97</accession>
<evidence type="ECO:0000256" key="6">
    <source>
        <dbReference type="ARBA" id="ARBA00048128"/>
    </source>
</evidence>
<dbReference type="PANTHER" id="PTHR43197:SF1">
    <property type="entry name" value="UTP--GLUCOSE-1-PHOSPHATE URIDYLYLTRANSFERASE"/>
    <property type="match status" value="1"/>
</dbReference>
<dbReference type="Pfam" id="PF00288">
    <property type="entry name" value="GHMP_kinases_N"/>
    <property type="match status" value="1"/>
</dbReference>
<dbReference type="SUPFAM" id="SSF53448">
    <property type="entry name" value="Nucleotide-diphospho-sugar transferases"/>
    <property type="match status" value="1"/>
</dbReference>
<gene>
    <name evidence="10" type="ORF">AURANDRAFT_64931</name>
</gene>
<dbReference type="InterPro" id="IPR005771">
    <property type="entry name" value="GalU_uridylyltTrfase_bac/arc"/>
</dbReference>
<evidence type="ECO:0000256" key="7">
    <source>
        <dbReference type="SAM" id="MobiDB-lite"/>
    </source>
</evidence>
<reference evidence="10 11" key="1">
    <citation type="journal article" date="2011" name="Proc. Natl. Acad. Sci. U.S.A.">
        <title>Niche of harmful alga Aureococcus anophagefferens revealed through ecogenomics.</title>
        <authorList>
            <person name="Gobler C.J."/>
            <person name="Berry D.L."/>
            <person name="Dyhrman S.T."/>
            <person name="Wilhelm S.W."/>
            <person name="Salamov A."/>
            <person name="Lobanov A.V."/>
            <person name="Zhang Y."/>
            <person name="Collier J.L."/>
            <person name="Wurch L.L."/>
            <person name="Kustka A.B."/>
            <person name="Dill B.D."/>
            <person name="Shah M."/>
            <person name="VerBerkmoes N.C."/>
            <person name="Kuo A."/>
            <person name="Terry A."/>
            <person name="Pangilinan J."/>
            <person name="Lindquist E.A."/>
            <person name="Lucas S."/>
            <person name="Paulsen I.T."/>
            <person name="Hattenrath-Lehmann T.K."/>
            <person name="Talmage S.C."/>
            <person name="Walker E.A."/>
            <person name="Koch F."/>
            <person name="Burson A.M."/>
            <person name="Marcoval M.A."/>
            <person name="Tang Y.Z."/>
            <person name="Lecleir G.R."/>
            <person name="Coyne K.J."/>
            <person name="Berg G.M."/>
            <person name="Bertrand E.M."/>
            <person name="Saito M.A."/>
            <person name="Gladyshev V.N."/>
            <person name="Grigoriev I.V."/>
        </authorList>
    </citation>
    <scope>NUCLEOTIDE SEQUENCE [LARGE SCALE GENOMIC DNA]</scope>
    <source>
        <strain evidence="11">CCMP 1984</strain>
    </source>
</reference>
<dbReference type="SUPFAM" id="SSF54211">
    <property type="entry name" value="Ribosomal protein S5 domain 2-like"/>
    <property type="match status" value="1"/>
</dbReference>
<keyword evidence="4" id="KW-0808">Transferase</keyword>
<dbReference type="PANTHER" id="PTHR43197">
    <property type="entry name" value="UTP--GLUCOSE-1-PHOSPHATE URIDYLYLTRANSFERASE"/>
    <property type="match status" value="1"/>
</dbReference>
<dbReference type="EC" id="2.7.7.9" evidence="3"/>
<evidence type="ECO:0000313" key="10">
    <source>
        <dbReference type="EMBL" id="EGB07425.1"/>
    </source>
</evidence>
<evidence type="ECO:0000256" key="3">
    <source>
        <dbReference type="ARBA" id="ARBA00012415"/>
    </source>
</evidence>
<dbReference type="GO" id="GO:0009536">
    <property type="term" value="C:plastid"/>
    <property type="evidence" value="ECO:0007669"/>
    <property type="project" value="UniProtKB-SubCell"/>
</dbReference>
<dbReference type="OrthoDB" id="188923at2759"/>
<dbReference type="GO" id="GO:0003983">
    <property type="term" value="F:UTP:glucose-1-phosphate uridylyltransferase activity"/>
    <property type="evidence" value="ECO:0007669"/>
    <property type="project" value="UniProtKB-EC"/>
</dbReference>
<feature type="region of interest" description="Disordered" evidence="7">
    <location>
        <begin position="21"/>
        <end position="40"/>
    </location>
</feature>
<dbReference type="PRINTS" id="PR00959">
    <property type="entry name" value="MEVGALKINASE"/>
</dbReference>
<evidence type="ECO:0000259" key="9">
    <source>
        <dbReference type="Pfam" id="PF00483"/>
    </source>
</evidence>
<comment type="similarity">
    <text evidence="2">Belongs to the UDPGP type 2 family.</text>
</comment>
<comment type="subcellular location">
    <subcellularLocation>
        <location evidence="1">Plastid</location>
    </subcellularLocation>
</comment>
<evidence type="ECO:0000313" key="11">
    <source>
        <dbReference type="Proteomes" id="UP000002729"/>
    </source>
</evidence>
<proteinExistence type="inferred from homology"/>
<organism evidence="11">
    <name type="scientific">Aureococcus anophagefferens</name>
    <name type="common">Harmful bloom alga</name>
    <dbReference type="NCBI Taxonomy" id="44056"/>
    <lineage>
        <taxon>Eukaryota</taxon>
        <taxon>Sar</taxon>
        <taxon>Stramenopiles</taxon>
        <taxon>Ochrophyta</taxon>
        <taxon>Pelagophyceae</taxon>
        <taxon>Pelagomonadales</taxon>
        <taxon>Pelagomonadaceae</taxon>
        <taxon>Aureococcus</taxon>
    </lineage>
</organism>
<dbReference type="InterPro" id="IPR014721">
    <property type="entry name" value="Ribsml_uS5_D2-typ_fold_subgr"/>
</dbReference>
<dbReference type="GO" id="GO:0005524">
    <property type="term" value="F:ATP binding"/>
    <property type="evidence" value="ECO:0007669"/>
    <property type="project" value="InterPro"/>
</dbReference>
<protein>
    <recommendedName>
        <fullName evidence="3">UTP--glucose-1-phosphate uridylyltransferase</fullName>
        <ecNumber evidence="3">2.7.7.9</ecNumber>
    </recommendedName>
</protein>
<dbReference type="Gene3D" id="3.90.550.10">
    <property type="entry name" value="Spore Coat Polysaccharide Biosynthesis Protein SpsA, Chain A"/>
    <property type="match status" value="1"/>
</dbReference>
<dbReference type="OMA" id="RGEMEYA"/>
<dbReference type="InterPro" id="IPR006204">
    <property type="entry name" value="GHMP_kinase_N_dom"/>
</dbReference>
<evidence type="ECO:0000256" key="4">
    <source>
        <dbReference type="ARBA" id="ARBA00022679"/>
    </source>
</evidence>
<evidence type="ECO:0000259" key="8">
    <source>
        <dbReference type="Pfam" id="PF00288"/>
    </source>
</evidence>
<dbReference type="Proteomes" id="UP000002729">
    <property type="component" value="Unassembled WGS sequence"/>
</dbReference>
<dbReference type="AlphaFoldDB" id="F0YC97"/>
<dbReference type="KEGG" id="aaf:AURANDRAFT_64931"/>
<evidence type="ECO:0000256" key="1">
    <source>
        <dbReference type="ARBA" id="ARBA00004474"/>
    </source>
</evidence>
<dbReference type="InterPro" id="IPR029044">
    <property type="entry name" value="Nucleotide-diphossugar_trans"/>
</dbReference>
<dbReference type="eggNOG" id="ENOG502QPZV">
    <property type="taxonomic scope" value="Eukaryota"/>
</dbReference>
<sequence length="801" mass="84757">MAALAETSPNVPPVNRFAHAEAQARKRASSKESQGTTPILKKIISGDESSARAKANWKKAGNGIRAMLRFKSGSTPQAAPEGAIPDRFAHGVAVAKRKSLEGQASQSKPSVLKAVAQEVFVPGRLCLFGEHSDWSGAFRRFNPAIGVGATLVLGTTQGLYARVRRTAKAELVFTATDNDGTRLGPFTCAMERRALAKLAAGGGFFSYVCGVAWVVLTNHRVGGVEIDQHTTTLPLRKGLSSSAAACVLVARAFNKCYGLKLSTRGEMEYAYQGEIATPSRCGRMDQACAFGSQPTLLTYDGDRLEVEVVDVAKPILLIIVDLGCVKDTPLMLESLQKSFPGPPADDVGRGVHEWLGPVNRALVARALKAVEAGDAELLGTLMTEAARDFDKYGAPTCPAQFDAPTLHRVLAYEPLQTLTWGGKGVGCGGEGSCQFVARSEAARDAALKIIANDLGLWCCGIDVGGSRGVRRAIIPAAGYHGALFPASHVTPSPLWPVLDVSDGLVKPALMLTIAELVDRAGMEQVYVVIQRGDVASYERALMRTPLDASNEHQLPPKAAAYAATAKRLGGHVHLVCQETQDGLGHAVLCARDFVARHSSAAGGPPTVPDEPFLLVLGDHLYTARGELSCAQQLLAAHAESPAKGAVAVAYSTPDEASHFGVVAGSVEETPLKRASSADDLAKLDTASQRKINVPAFAISQMVEKPDAAEAAGLAVPGLSDGRPDSVLTVFGMYVLPPRVFDYLDDDVRANRRQRGVFGLTSALQRCADGDGLRGIVVDGTRFDFGDATAFAHTWSKFSEGV</sequence>
<dbReference type="InterPro" id="IPR005835">
    <property type="entry name" value="NTP_transferase_dom"/>
</dbReference>
<dbReference type="InParanoid" id="F0YC97"/>
<feature type="domain" description="GHMP kinase N-terminal" evidence="8">
    <location>
        <begin position="207"/>
        <end position="291"/>
    </location>
</feature>
<keyword evidence="11" id="KW-1185">Reference proteome</keyword>
<evidence type="ECO:0000256" key="5">
    <source>
        <dbReference type="ARBA" id="ARBA00022695"/>
    </source>
</evidence>
<dbReference type="EMBL" id="GL833131">
    <property type="protein sequence ID" value="EGB07425.1"/>
    <property type="molecule type" value="Genomic_DNA"/>
</dbReference>
<feature type="domain" description="Nucleotidyl transferase" evidence="9">
    <location>
        <begin position="472"/>
        <end position="751"/>
    </location>
</feature>
<comment type="catalytic activity">
    <reaction evidence="6">
        <text>alpha-D-glucose 1-phosphate + UTP + H(+) = UDP-alpha-D-glucose + diphosphate</text>
        <dbReference type="Rhea" id="RHEA:19889"/>
        <dbReference type="ChEBI" id="CHEBI:15378"/>
        <dbReference type="ChEBI" id="CHEBI:33019"/>
        <dbReference type="ChEBI" id="CHEBI:46398"/>
        <dbReference type="ChEBI" id="CHEBI:58601"/>
        <dbReference type="ChEBI" id="CHEBI:58885"/>
        <dbReference type="EC" id="2.7.7.9"/>
    </reaction>
</comment>
<name>F0YC97_AURAN</name>
<dbReference type="GeneID" id="20225082"/>
<keyword evidence="5" id="KW-0548">Nucleotidyltransferase</keyword>
<dbReference type="InterPro" id="IPR020568">
    <property type="entry name" value="Ribosomal_Su5_D2-typ_SF"/>
</dbReference>
<evidence type="ECO:0000256" key="2">
    <source>
        <dbReference type="ARBA" id="ARBA00006890"/>
    </source>
</evidence>
<dbReference type="Pfam" id="PF00483">
    <property type="entry name" value="NTP_transferase"/>
    <property type="match status" value="1"/>
</dbReference>
<dbReference type="GO" id="GO:0006011">
    <property type="term" value="P:UDP-alpha-D-glucose metabolic process"/>
    <property type="evidence" value="ECO:0007669"/>
    <property type="project" value="InterPro"/>
</dbReference>
<dbReference type="RefSeq" id="XP_009038042.1">
    <property type="nucleotide sequence ID" value="XM_009039794.1"/>
</dbReference>